<dbReference type="FunFam" id="3.30.200.20:FF:000003">
    <property type="entry name" value="Non-specific serine/threonine protein kinase"/>
    <property type="match status" value="1"/>
</dbReference>
<evidence type="ECO:0000256" key="9">
    <source>
        <dbReference type="PROSITE-ProRule" id="PRU10141"/>
    </source>
</evidence>
<dbReference type="RefSeq" id="XP_009009565.1">
    <property type="nucleotide sequence ID" value="XM_009011317.1"/>
</dbReference>
<dbReference type="EC" id="2.7.11.1" evidence="1"/>
<dbReference type="HOGENOM" id="CLU_000288_63_1_1"/>
<dbReference type="OMA" id="NHMHELN"/>
<organism evidence="14 15">
    <name type="scientific">Helobdella robusta</name>
    <name type="common">Californian leech</name>
    <dbReference type="NCBI Taxonomy" id="6412"/>
    <lineage>
        <taxon>Eukaryota</taxon>
        <taxon>Metazoa</taxon>
        <taxon>Spiralia</taxon>
        <taxon>Lophotrochozoa</taxon>
        <taxon>Annelida</taxon>
        <taxon>Clitellata</taxon>
        <taxon>Hirudinea</taxon>
        <taxon>Rhynchobdellida</taxon>
        <taxon>Glossiphoniidae</taxon>
        <taxon>Helobdella</taxon>
    </lineage>
</organism>
<evidence type="ECO:0000313" key="15">
    <source>
        <dbReference type="Proteomes" id="UP000015101"/>
    </source>
</evidence>
<reference evidence="15" key="1">
    <citation type="submission" date="2012-12" db="EMBL/GenBank/DDBJ databases">
        <authorList>
            <person name="Hellsten U."/>
            <person name="Grimwood J."/>
            <person name="Chapman J.A."/>
            <person name="Shapiro H."/>
            <person name="Aerts A."/>
            <person name="Otillar R.P."/>
            <person name="Terry A.Y."/>
            <person name="Boore J.L."/>
            <person name="Simakov O."/>
            <person name="Marletaz F."/>
            <person name="Cho S.-J."/>
            <person name="Edsinger-Gonzales E."/>
            <person name="Havlak P."/>
            <person name="Kuo D.-H."/>
            <person name="Larsson T."/>
            <person name="Lv J."/>
            <person name="Arendt D."/>
            <person name="Savage R."/>
            <person name="Osoegawa K."/>
            <person name="de Jong P."/>
            <person name="Lindberg D.R."/>
            <person name="Seaver E.C."/>
            <person name="Weisblat D.A."/>
            <person name="Putnam N.H."/>
            <person name="Grigoriev I.V."/>
            <person name="Rokhsar D.S."/>
        </authorList>
    </citation>
    <scope>NUCLEOTIDE SEQUENCE</scope>
</reference>
<gene>
    <name evidence="14" type="primary">20196181</name>
    <name evidence="13" type="ORF">HELRODRAFT_132363</name>
</gene>
<evidence type="ECO:0000313" key="13">
    <source>
        <dbReference type="EMBL" id="ESO12845.1"/>
    </source>
</evidence>
<dbReference type="EMBL" id="AMQM01000251">
    <property type="status" value="NOT_ANNOTATED_CDS"/>
    <property type="molecule type" value="Genomic_DNA"/>
</dbReference>
<dbReference type="PROSITE" id="PS50011">
    <property type="entry name" value="PROTEIN_KINASE_DOM"/>
    <property type="match status" value="1"/>
</dbReference>
<comment type="catalytic activity">
    <reaction evidence="8">
        <text>L-seryl-[protein] + ATP = O-phospho-L-seryl-[protein] + ADP + H(+)</text>
        <dbReference type="Rhea" id="RHEA:17989"/>
        <dbReference type="Rhea" id="RHEA-COMP:9863"/>
        <dbReference type="Rhea" id="RHEA-COMP:11604"/>
        <dbReference type="ChEBI" id="CHEBI:15378"/>
        <dbReference type="ChEBI" id="CHEBI:29999"/>
        <dbReference type="ChEBI" id="CHEBI:30616"/>
        <dbReference type="ChEBI" id="CHEBI:83421"/>
        <dbReference type="ChEBI" id="CHEBI:456216"/>
        <dbReference type="EC" id="2.7.11.1"/>
    </reaction>
</comment>
<name>T1EHY1_HELRO</name>
<evidence type="ECO:0000256" key="5">
    <source>
        <dbReference type="ARBA" id="ARBA00022777"/>
    </source>
</evidence>
<evidence type="ECO:0000256" key="6">
    <source>
        <dbReference type="ARBA" id="ARBA00022840"/>
    </source>
</evidence>
<dbReference type="GO" id="GO:0005737">
    <property type="term" value="C:cytoplasm"/>
    <property type="evidence" value="ECO:0000318"/>
    <property type="project" value="GO_Central"/>
</dbReference>
<evidence type="ECO:0000259" key="12">
    <source>
        <dbReference type="PROSITE" id="PS50011"/>
    </source>
</evidence>
<dbReference type="eggNOG" id="KOG0583">
    <property type="taxonomic scope" value="Eukaryota"/>
</dbReference>
<dbReference type="PROSITE" id="PS00108">
    <property type="entry name" value="PROTEIN_KINASE_ST"/>
    <property type="match status" value="1"/>
</dbReference>
<comment type="catalytic activity">
    <reaction evidence="7">
        <text>L-threonyl-[protein] + ATP = O-phospho-L-threonyl-[protein] + ADP + H(+)</text>
        <dbReference type="Rhea" id="RHEA:46608"/>
        <dbReference type="Rhea" id="RHEA-COMP:11060"/>
        <dbReference type="Rhea" id="RHEA-COMP:11605"/>
        <dbReference type="ChEBI" id="CHEBI:15378"/>
        <dbReference type="ChEBI" id="CHEBI:30013"/>
        <dbReference type="ChEBI" id="CHEBI:30616"/>
        <dbReference type="ChEBI" id="CHEBI:61977"/>
        <dbReference type="ChEBI" id="CHEBI:456216"/>
        <dbReference type="EC" id="2.7.11.1"/>
    </reaction>
</comment>
<keyword evidence="4 9" id="KW-0547">Nucleotide-binding</keyword>
<evidence type="ECO:0000256" key="3">
    <source>
        <dbReference type="ARBA" id="ARBA00022679"/>
    </source>
</evidence>
<dbReference type="InterPro" id="IPR011009">
    <property type="entry name" value="Kinase-like_dom_sf"/>
</dbReference>
<evidence type="ECO:0000256" key="7">
    <source>
        <dbReference type="ARBA" id="ARBA00047899"/>
    </source>
</evidence>
<dbReference type="EnsemblMetazoa" id="HelroT132363">
    <property type="protein sequence ID" value="HelroP132363"/>
    <property type="gene ID" value="HelroG132363"/>
</dbReference>
<dbReference type="FunFam" id="1.10.510.10:FF:000571">
    <property type="entry name" value="Maternal embryonic leucine zipper kinase"/>
    <property type="match status" value="1"/>
</dbReference>
<dbReference type="SMART" id="SM00220">
    <property type="entry name" value="S_TKc"/>
    <property type="match status" value="1"/>
</dbReference>
<feature type="binding site" evidence="9">
    <location>
        <position position="56"/>
    </location>
    <ligand>
        <name>ATP</name>
        <dbReference type="ChEBI" id="CHEBI:30616"/>
    </ligand>
</feature>
<dbReference type="InterPro" id="IPR008271">
    <property type="entry name" value="Ser/Thr_kinase_AS"/>
</dbReference>
<keyword evidence="11" id="KW-0472">Membrane</keyword>
<evidence type="ECO:0000256" key="8">
    <source>
        <dbReference type="ARBA" id="ARBA00048679"/>
    </source>
</evidence>
<reference evidence="14" key="3">
    <citation type="submission" date="2015-06" db="UniProtKB">
        <authorList>
            <consortium name="EnsemblMetazoa"/>
        </authorList>
    </citation>
    <scope>IDENTIFICATION</scope>
</reference>
<dbReference type="Pfam" id="PF00069">
    <property type="entry name" value="Pkinase"/>
    <property type="match status" value="1"/>
</dbReference>
<dbReference type="AlphaFoldDB" id="T1EHY1"/>
<dbReference type="GO" id="GO:0000226">
    <property type="term" value="P:microtubule cytoskeleton organization"/>
    <property type="evidence" value="ECO:0000318"/>
    <property type="project" value="GO_Central"/>
</dbReference>
<keyword evidence="6 9" id="KW-0067">ATP-binding</keyword>
<dbReference type="EMBL" id="KB095811">
    <property type="protein sequence ID" value="ESO12845.1"/>
    <property type="molecule type" value="Genomic_DNA"/>
</dbReference>
<keyword evidence="11" id="KW-0812">Transmembrane</keyword>
<reference evidence="13 15" key="2">
    <citation type="journal article" date="2013" name="Nature">
        <title>Insights into bilaterian evolution from three spiralian genomes.</title>
        <authorList>
            <person name="Simakov O."/>
            <person name="Marletaz F."/>
            <person name="Cho S.J."/>
            <person name="Edsinger-Gonzales E."/>
            <person name="Havlak P."/>
            <person name="Hellsten U."/>
            <person name="Kuo D.H."/>
            <person name="Larsson T."/>
            <person name="Lv J."/>
            <person name="Arendt D."/>
            <person name="Savage R."/>
            <person name="Osoegawa K."/>
            <person name="de Jong P."/>
            <person name="Grimwood J."/>
            <person name="Chapman J.A."/>
            <person name="Shapiro H."/>
            <person name="Aerts A."/>
            <person name="Otillar R.P."/>
            <person name="Terry A.Y."/>
            <person name="Boore J.L."/>
            <person name="Grigoriev I.V."/>
            <person name="Lindberg D.R."/>
            <person name="Seaver E.C."/>
            <person name="Weisblat D.A."/>
            <person name="Putnam N.H."/>
            <person name="Rokhsar D.S."/>
        </authorList>
    </citation>
    <scope>NUCLEOTIDE SEQUENCE</scope>
</reference>
<dbReference type="OrthoDB" id="193931at2759"/>
<keyword evidence="15" id="KW-1185">Reference proteome</keyword>
<keyword evidence="5" id="KW-0418">Kinase</keyword>
<dbReference type="InterPro" id="IPR017441">
    <property type="entry name" value="Protein_kinase_ATP_BS"/>
</dbReference>
<dbReference type="PROSITE" id="PS00107">
    <property type="entry name" value="PROTEIN_KINASE_ATP"/>
    <property type="match status" value="1"/>
</dbReference>
<dbReference type="Gene3D" id="1.10.510.10">
    <property type="entry name" value="Transferase(Phosphotransferase) domain 1"/>
    <property type="match status" value="1"/>
</dbReference>
<proteinExistence type="inferred from homology"/>
<dbReference type="InParanoid" id="T1EHY1"/>
<dbReference type="GO" id="GO:0035556">
    <property type="term" value="P:intracellular signal transduction"/>
    <property type="evidence" value="ECO:0000318"/>
    <property type="project" value="GO_Central"/>
</dbReference>
<dbReference type="STRING" id="6412.T1EHY1"/>
<dbReference type="PANTHER" id="PTHR24346:SF49">
    <property type="entry name" value="NIM1 SERINE_THREONINE PROTEIN KINASE"/>
    <property type="match status" value="1"/>
</dbReference>
<accession>T1EHY1</accession>
<dbReference type="KEGG" id="hro:HELRODRAFT_132363"/>
<dbReference type="Proteomes" id="UP000015101">
    <property type="component" value="Unassembled WGS sequence"/>
</dbReference>
<keyword evidence="2 10" id="KW-0723">Serine/threonine-protein kinase</keyword>
<evidence type="ECO:0000256" key="2">
    <source>
        <dbReference type="ARBA" id="ARBA00022527"/>
    </source>
</evidence>
<dbReference type="GO" id="GO:0050321">
    <property type="term" value="F:tau-protein kinase activity"/>
    <property type="evidence" value="ECO:0000318"/>
    <property type="project" value="GO_Central"/>
</dbReference>
<dbReference type="PANTHER" id="PTHR24346">
    <property type="entry name" value="MAP/MICROTUBULE AFFINITY-REGULATING KINASE"/>
    <property type="match status" value="1"/>
</dbReference>
<dbReference type="GeneID" id="20196181"/>
<evidence type="ECO:0000256" key="1">
    <source>
        <dbReference type="ARBA" id="ARBA00012513"/>
    </source>
</evidence>
<dbReference type="InterPro" id="IPR000719">
    <property type="entry name" value="Prot_kinase_dom"/>
</dbReference>
<protein>
    <recommendedName>
        <fullName evidence="1">non-specific serine/threonine protein kinase</fullName>
        <ecNumber evidence="1">2.7.11.1</ecNumber>
    </recommendedName>
</protein>
<dbReference type="SUPFAM" id="SSF56112">
    <property type="entry name" value="Protein kinase-like (PK-like)"/>
    <property type="match status" value="1"/>
</dbReference>
<comment type="similarity">
    <text evidence="10">Belongs to the protein kinase superfamily.</text>
</comment>
<dbReference type="CTD" id="20196181"/>
<evidence type="ECO:0000256" key="11">
    <source>
        <dbReference type="SAM" id="Phobius"/>
    </source>
</evidence>
<keyword evidence="3" id="KW-0808">Transferase</keyword>
<keyword evidence="11" id="KW-1133">Transmembrane helix</keyword>
<evidence type="ECO:0000256" key="4">
    <source>
        <dbReference type="ARBA" id="ARBA00022741"/>
    </source>
</evidence>
<evidence type="ECO:0000313" key="14">
    <source>
        <dbReference type="EnsemblMetazoa" id="HelroP132363"/>
    </source>
</evidence>
<sequence length="351" mass="40589">YERLSYESLHNQQCMKDIVLGRRIGFYRLKEQIGSGNFSQVRLGTHLLTHNKVAVKILDKIRMEHKVRRLLSREISTMESLHHPNIIRFYEMIETLSKIFIIMEYASEGELYTRVSSDGKLPEDEAKMIFAQIISAVQHMHNKSIIHRDLKAENVFFANRVTVKVGDFGFSNYCEPKQLLSTFCGSPPYAAPELFNESSYYGMYVDIWALGVLLYFVVVGHLPFRADTIGILKKCINDCDMEIPEHVSGACQFLIRSILRLEPTDRLTLDEITRTEWMNGCHYPKALSSPSNLETIPKLEEHPSEEHLETRRRLYELGISEEHITYALNKQCRSSVAGTYQIVLHQIQKDK</sequence>
<feature type="domain" description="Protein kinase" evidence="12">
    <location>
        <begin position="27"/>
        <end position="278"/>
    </location>
</feature>
<dbReference type="GO" id="GO:0005524">
    <property type="term" value="F:ATP binding"/>
    <property type="evidence" value="ECO:0007669"/>
    <property type="project" value="UniProtKB-UniRule"/>
</dbReference>
<feature type="transmembrane region" description="Helical" evidence="11">
    <location>
        <begin position="201"/>
        <end position="224"/>
    </location>
</feature>
<evidence type="ECO:0000256" key="10">
    <source>
        <dbReference type="RuleBase" id="RU000304"/>
    </source>
</evidence>